<feature type="coiled-coil region" evidence="1">
    <location>
        <begin position="357"/>
        <end position="409"/>
    </location>
</feature>
<feature type="domain" description="HAM1-like N-terminal" evidence="4">
    <location>
        <begin position="244"/>
        <end position="573"/>
    </location>
</feature>
<evidence type="ECO:0000259" key="3">
    <source>
        <dbReference type="Pfam" id="PF14613"/>
    </source>
</evidence>
<name>A0A165F395_9APHY</name>
<dbReference type="GeneID" id="63823352"/>
<dbReference type="PANTHER" id="PTHR31138">
    <property type="entry name" value="CHROMOSOME 19, WHOLE GENOME SHOTGUN SEQUENCE"/>
    <property type="match status" value="1"/>
</dbReference>
<dbReference type="AlphaFoldDB" id="A0A165F395"/>
<organism evidence="5 6">
    <name type="scientific">Laetiporus sulphureus 93-53</name>
    <dbReference type="NCBI Taxonomy" id="1314785"/>
    <lineage>
        <taxon>Eukaryota</taxon>
        <taxon>Fungi</taxon>
        <taxon>Dikarya</taxon>
        <taxon>Basidiomycota</taxon>
        <taxon>Agaricomycotina</taxon>
        <taxon>Agaricomycetes</taxon>
        <taxon>Polyporales</taxon>
        <taxon>Laetiporus</taxon>
    </lineage>
</organism>
<dbReference type="Pfam" id="PF14613">
    <property type="entry name" value="HAM1_C"/>
    <property type="match status" value="1"/>
</dbReference>
<evidence type="ECO:0000313" key="5">
    <source>
        <dbReference type="EMBL" id="KZT08287.1"/>
    </source>
</evidence>
<sequence>MDKTAAVVAALNAGKMPTSEQLSQAFDVFLNSAVLNAHPTADGGELSERGKVLQNDVRELLIAYKQLAESKNGDNLIQESLWHLSEADISSSSSVMDVDSDQAHQDSLAIARAIRKLTSLIWENISQEGRSVFHDFASFMRLALADAAEYVAQGAGATAESLREIDSEVQEGERNELGFKKHKAGDVADQTDARAKFEKTMDSTKKAGSKAIGAGQVAIATAQDVTNRASTRLQDAFYKICDRAQDDEEYHSAINTLFDIIHKWVHRSLDSAGDVNRSTSLDTFIDDPTPEKHLVNGIRGLRTVLERLAGGESLDDLFGTVRVCGVDIQKDEELRKWCDDFLAHLRKCIDEPGHVRSDEAKETQEQLREEWKELLDTDTEQGRKWKEDIRRLKEEANVFQSAIDQDKELKRVKRAHAKLGEDIEDSLLVAGSAGLQATMDNAPWFWQDLFNVYLPKAVGMLKDIPIPRTEYADNEVEFVLEDLDISSFNLLPGHAYIRNITDIDIQAPSSGQASTSVGSLTRVYVQALQLSLREVSFYYNDKTTSVGPAEYTGLLEFILPPQGIDVDVVIRSIPNSPEGLKERQQHNRFLEIQRVEARVSEQVELTIKESNHPILVSVFKPAMLSRFRDTLRTVLEQQIRASIDWVDGLMWDVGRRAEVFGDAGLGRGASLVAGFWSELGHLQKGRRSLLSEWTATGTGVIKQDKDSKFAMGAEPQVLSGEKRGPKGTFSESMAEPQDIGQKAAQAKGVVQQVKETAKQKVQKVKSFKDAVSTKIEEEESREGWQSAAFNVA</sequence>
<gene>
    <name evidence="5" type="ORF">LAESUDRAFT_697852</name>
</gene>
<dbReference type="InterPro" id="IPR045967">
    <property type="entry name" value="HAM1-like_N"/>
</dbReference>
<keyword evidence="6" id="KW-1185">Reference proteome</keyword>
<evidence type="ECO:0000256" key="2">
    <source>
        <dbReference type="SAM" id="MobiDB-lite"/>
    </source>
</evidence>
<feature type="domain" description="HAM1-like N-terminal" evidence="4">
    <location>
        <begin position="6"/>
        <end position="219"/>
    </location>
</feature>
<proteinExistence type="predicted"/>
<evidence type="ECO:0000259" key="4">
    <source>
        <dbReference type="Pfam" id="PF19343"/>
    </source>
</evidence>
<accession>A0A165F395</accession>
<reference evidence="5 6" key="1">
    <citation type="journal article" date="2016" name="Mol. Biol. Evol.">
        <title>Comparative Genomics of Early-Diverging Mushroom-Forming Fungi Provides Insights into the Origins of Lignocellulose Decay Capabilities.</title>
        <authorList>
            <person name="Nagy L.G."/>
            <person name="Riley R."/>
            <person name="Tritt A."/>
            <person name="Adam C."/>
            <person name="Daum C."/>
            <person name="Floudas D."/>
            <person name="Sun H."/>
            <person name="Yadav J.S."/>
            <person name="Pangilinan J."/>
            <person name="Larsson K.H."/>
            <person name="Matsuura K."/>
            <person name="Barry K."/>
            <person name="Labutti K."/>
            <person name="Kuo R."/>
            <person name="Ohm R.A."/>
            <person name="Bhattacharya S.S."/>
            <person name="Shirouzu T."/>
            <person name="Yoshinaga Y."/>
            <person name="Martin F.M."/>
            <person name="Grigoriev I.V."/>
            <person name="Hibbett D.S."/>
        </authorList>
    </citation>
    <scope>NUCLEOTIDE SEQUENCE [LARGE SCALE GENOMIC DNA]</scope>
    <source>
        <strain evidence="5 6">93-53</strain>
    </source>
</reference>
<feature type="region of interest" description="Disordered" evidence="2">
    <location>
        <begin position="718"/>
        <end position="744"/>
    </location>
</feature>
<evidence type="ECO:0000256" key="1">
    <source>
        <dbReference type="SAM" id="Coils"/>
    </source>
</evidence>
<dbReference type="Pfam" id="PF19343">
    <property type="entry name" value="HAM1_N"/>
    <property type="match status" value="2"/>
</dbReference>
<dbReference type="PANTHER" id="PTHR31138:SF1">
    <property type="entry name" value="PDZ DOMAIN-CONTAINING PROTEIN"/>
    <property type="match status" value="1"/>
</dbReference>
<keyword evidence="1" id="KW-0175">Coiled coil</keyword>
<dbReference type="InterPro" id="IPR027842">
    <property type="entry name" value="HAM1-like_C"/>
</dbReference>
<feature type="domain" description="HAM1-like C-terminal" evidence="3">
    <location>
        <begin position="601"/>
        <end position="732"/>
    </location>
</feature>
<dbReference type="Proteomes" id="UP000076871">
    <property type="component" value="Unassembled WGS sequence"/>
</dbReference>
<evidence type="ECO:0000313" key="6">
    <source>
        <dbReference type="Proteomes" id="UP000076871"/>
    </source>
</evidence>
<dbReference type="RefSeq" id="XP_040766027.1">
    <property type="nucleotide sequence ID" value="XM_040906323.1"/>
</dbReference>
<feature type="region of interest" description="Disordered" evidence="2">
    <location>
        <begin position="772"/>
        <end position="792"/>
    </location>
</feature>
<protein>
    <submittedName>
        <fullName evidence="5">Uncharacterized protein</fullName>
    </submittedName>
</protein>
<dbReference type="InParanoid" id="A0A165F395"/>
<dbReference type="EMBL" id="KV427616">
    <property type="protein sequence ID" value="KZT08287.1"/>
    <property type="molecule type" value="Genomic_DNA"/>
</dbReference>
<dbReference type="STRING" id="1314785.A0A165F395"/>
<dbReference type="OrthoDB" id="19394at2759"/>